<dbReference type="OrthoDB" id="312624at2"/>
<keyword evidence="6" id="KW-0560">Oxidoreductase</keyword>
<name>A0A553WH69_9SPHN</name>
<dbReference type="GO" id="GO:0050661">
    <property type="term" value="F:NADP binding"/>
    <property type="evidence" value="ECO:0007669"/>
    <property type="project" value="InterPro"/>
</dbReference>
<dbReference type="SUPFAM" id="SSF51905">
    <property type="entry name" value="FAD/NAD(P)-binding domain"/>
    <property type="match status" value="1"/>
</dbReference>
<dbReference type="PANTHER" id="PTHR43872">
    <property type="entry name" value="MONOOXYGENASE, PUTATIVE (AFU_ORTHOLOGUE AFUA_8G02570)-RELATED"/>
    <property type="match status" value="1"/>
</dbReference>
<comment type="cofactor">
    <cofactor evidence="1">
        <name>FAD</name>
        <dbReference type="ChEBI" id="CHEBI:57692"/>
    </cofactor>
</comment>
<organism evidence="8 9">
    <name type="scientific">Sphingorhabdus contaminans</name>
    <dbReference type="NCBI Taxonomy" id="1343899"/>
    <lineage>
        <taxon>Bacteria</taxon>
        <taxon>Pseudomonadati</taxon>
        <taxon>Pseudomonadota</taxon>
        <taxon>Alphaproteobacteria</taxon>
        <taxon>Sphingomonadales</taxon>
        <taxon>Sphingomonadaceae</taxon>
        <taxon>Sphingorhabdus</taxon>
    </lineage>
</organism>
<evidence type="ECO:0000256" key="2">
    <source>
        <dbReference type="ARBA" id="ARBA00010139"/>
    </source>
</evidence>
<accession>A0A553WH69</accession>
<evidence type="ECO:0000256" key="6">
    <source>
        <dbReference type="ARBA" id="ARBA00023002"/>
    </source>
</evidence>
<keyword evidence="4" id="KW-0274">FAD</keyword>
<sequence>MAQEETTIDVLIVGAGLSGIGAAAHLTMQCPNKSFAIVEQRKDMGGTWDLFRYPGIRSDSDMHTLGYRFKPWLHEKTIADGPAIHDYVHETAAEFGITPHIHFGHRVVSANWSSADARWYVIAKSVDGGADRHFAARFLFMCAGYYDYDQGYRPDFPGEKNFKGQIIHPQHWPEGLDYVGKKVVVIGSGATAVTIVPVMAEEGADVTMLQRSPTYMVSRPARDPFANNLRKFLPEKIAYAITRWKNINQQRFTYWYARRNPAKLGEKLVEMARQELPEAIDVDKHFVPKYGPWEQRLCLVPDSDMFKAIASGKAKVVTDHIEQFTKTGIQLKSGDHLDADIIVTATGLNLVTMGKTAMSIDGQPINFGEHFNYKGVMYNDIPNLASVFGYINASWTLKTDIVADYVCRLLWKMDDKNATIATPHLEDVNMPRLPFVSDFSSGYFARSFDKLPKNGDRHPWRVLQDYKAEKKILSEDPVDDGVMVFSNPIAVTREEIAETLLAAE</sequence>
<dbReference type="Proteomes" id="UP000320160">
    <property type="component" value="Unassembled WGS sequence"/>
</dbReference>
<dbReference type="PRINTS" id="PR00411">
    <property type="entry name" value="PNDRDTASEI"/>
</dbReference>
<evidence type="ECO:0000256" key="3">
    <source>
        <dbReference type="ARBA" id="ARBA00022630"/>
    </source>
</evidence>
<dbReference type="Pfam" id="PF13450">
    <property type="entry name" value="NAD_binding_8"/>
    <property type="match status" value="1"/>
</dbReference>
<dbReference type="GO" id="GO:0050660">
    <property type="term" value="F:flavin adenine dinucleotide binding"/>
    <property type="evidence" value="ECO:0007669"/>
    <property type="project" value="InterPro"/>
</dbReference>
<comment type="similarity">
    <text evidence="2">Belongs to the FAD-binding monooxygenase family.</text>
</comment>
<keyword evidence="5" id="KW-0521">NADP</keyword>
<dbReference type="InterPro" id="IPR036188">
    <property type="entry name" value="FAD/NAD-bd_sf"/>
</dbReference>
<comment type="caution">
    <text evidence="8">The sequence shown here is derived from an EMBL/GenBank/DDBJ whole genome shotgun (WGS) entry which is preliminary data.</text>
</comment>
<dbReference type="AlphaFoldDB" id="A0A553WH69"/>
<proteinExistence type="inferred from homology"/>
<evidence type="ECO:0000256" key="4">
    <source>
        <dbReference type="ARBA" id="ARBA00022827"/>
    </source>
</evidence>
<evidence type="ECO:0000256" key="7">
    <source>
        <dbReference type="ARBA" id="ARBA00023033"/>
    </source>
</evidence>
<dbReference type="InterPro" id="IPR020946">
    <property type="entry name" value="Flavin_mOase-like"/>
</dbReference>
<evidence type="ECO:0000313" key="8">
    <source>
        <dbReference type="EMBL" id="TSB04041.1"/>
    </source>
</evidence>
<gene>
    <name evidence="8" type="ORF">FOM92_00945</name>
</gene>
<dbReference type="EMBL" id="VKKU01000001">
    <property type="protein sequence ID" value="TSB04041.1"/>
    <property type="molecule type" value="Genomic_DNA"/>
</dbReference>
<dbReference type="InterPro" id="IPR051820">
    <property type="entry name" value="FAD-binding_MO"/>
</dbReference>
<reference evidence="8 9" key="1">
    <citation type="submission" date="2019-07" db="EMBL/GenBank/DDBJ databases">
        <authorList>
            <person name="Park M."/>
        </authorList>
    </citation>
    <scope>NUCLEOTIDE SEQUENCE [LARGE SCALE GENOMIC DNA]</scope>
    <source>
        <strain evidence="8 9">KCTC32445</strain>
    </source>
</reference>
<keyword evidence="9" id="KW-1185">Reference proteome</keyword>
<keyword evidence="3" id="KW-0285">Flavoprotein</keyword>
<dbReference type="RefSeq" id="WP_143774915.1">
    <property type="nucleotide sequence ID" value="NZ_VKKU01000001.1"/>
</dbReference>
<dbReference type="PANTHER" id="PTHR43872:SF1">
    <property type="entry name" value="MONOOXYGENASE, PUTATIVE (AFU_ORTHOLOGUE AFUA_8G02570)-RELATED"/>
    <property type="match status" value="1"/>
</dbReference>
<dbReference type="FunFam" id="3.50.50.60:FF:000228">
    <property type="entry name" value="FAD-containing monooxygenase EthA"/>
    <property type="match status" value="1"/>
</dbReference>
<evidence type="ECO:0000256" key="1">
    <source>
        <dbReference type="ARBA" id="ARBA00001974"/>
    </source>
</evidence>
<protein>
    <submittedName>
        <fullName evidence="8">NAD(P)/FAD-dependent oxidoreductase</fullName>
    </submittedName>
</protein>
<dbReference type="GO" id="GO:0004499">
    <property type="term" value="F:N,N-dimethylaniline monooxygenase activity"/>
    <property type="evidence" value="ECO:0007669"/>
    <property type="project" value="InterPro"/>
</dbReference>
<dbReference type="Pfam" id="PF00743">
    <property type="entry name" value="FMO-like"/>
    <property type="match status" value="1"/>
</dbReference>
<evidence type="ECO:0000313" key="9">
    <source>
        <dbReference type="Proteomes" id="UP000320160"/>
    </source>
</evidence>
<dbReference type="Gene3D" id="3.50.50.60">
    <property type="entry name" value="FAD/NAD(P)-binding domain"/>
    <property type="match status" value="3"/>
</dbReference>
<evidence type="ECO:0000256" key="5">
    <source>
        <dbReference type="ARBA" id="ARBA00022857"/>
    </source>
</evidence>
<keyword evidence="7" id="KW-0503">Monooxygenase</keyword>